<protein>
    <submittedName>
        <fullName evidence="1">Uncharacterized protein</fullName>
    </submittedName>
</protein>
<evidence type="ECO:0000313" key="1">
    <source>
        <dbReference type="EMBL" id="RPB11510.1"/>
    </source>
</evidence>
<gene>
    <name evidence="1" type="ORF">P167DRAFT_216296</name>
</gene>
<reference evidence="1 2" key="1">
    <citation type="journal article" date="2018" name="Nat. Ecol. Evol.">
        <title>Pezizomycetes genomes reveal the molecular basis of ectomycorrhizal truffle lifestyle.</title>
        <authorList>
            <person name="Murat C."/>
            <person name="Payen T."/>
            <person name="Noel B."/>
            <person name="Kuo A."/>
            <person name="Morin E."/>
            <person name="Chen J."/>
            <person name="Kohler A."/>
            <person name="Krizsan K."/>
            <person name="Balestrini R."/>
            <person name="Da Silva C."/>
            <person name="Montanini B."/>
            <person name="Hainaut M."/>
            <person name="Levati E."/>
            <person name="Barry K.W."/>
            <person name="Belfiori B."/>
            <person name="Cichocki N."/>
            <person name="Clum A."/>
            <person name="Dockter R.B."/>
            <person name="Fauchery L."/>
            <person name="Guy J."/>
            <person name="Iotti M."/>
            <person name="Le Tacon F."/>
            <person name="Lindquist E.A."/>
            <person name="Lipzen A."/>
            <person name="Malagnac F."/>
            <person name="Mello A."/>
            <person name="Molinier V."/>
            <person name="Miyauchi S."/>
            <person name="Poulain J."/>
            <person name="Riccioni C."/>
            <person name="Rubini A."/>
            <person name="Sitrit Y."/>
            <person name="Splivallo R."/>
            <person name="Traeger S."/>
            <person name="Wang M."/>
            <person name="Zifcakova L."/>
            <person name="Wipf D."/>
            <person name="Zambonelli A."/>
            <person name="Paolocci F."/>
            <person name="Nowrousian M."/>
            <person name="Ottonello S."/>
            <person name="Baldrian P."/>
            <person name="Spatafora J.W."/>
            <person name="Henrissat B."/>
            <person name="Nagy L.G."/>
            <person name="Aury J.M."/>
            <person name="Wincker P."/>
            <person name="Grigoriev I.V."/>
            <person name="Bonfante P."/>
            <person name="Martin F.M."/>
        </authorList>
    </citation>
    <scope>NUCLEOTIDE SEQUENCE [LARGE SCALE GENOMIC DNA]</scope>
    <source>
        <strain evidence="1 2">CCBAS932</strain>
    </source>
</reference>
<proteinExistence type="predicted"/>
<organism evidence="1 2">
    <name type="scientific">Morchella conica CCBAS932</name>
    <dbReference type="NCBI Taxonomy" id="1392247"/>
    <lineage>
        <taxon>Eukaryota</taxon>
        <taxon>Fungi</taxon>
        <taxon>Dikarya</taxon>
        <taxon>Ascomycota</taxon>
        <taxon>Pezizomycotina</taxon>
        <taxon>Pezizomycetes</taxon>
        <taxon>Pezizales</taxon>
        <taxon>Morchellaceae</taxon>
        <taxon>Morchella</taxon>
    </lineage>
</organism>
<dbReference type="InParanoid" id="A0A3N4KLX6"/>
<name>A0A3N4KLX6_9PEZI</name>
<evidence type="ECO:0000313" key="2">
    <source>
        <dbReference type="Proteomes" id="UP000277580"/>
    </source>
</evidence>
<accession>A0A3N4KLX6</accession>
<dbReference type="Proteomes" id="UP000277580">
    <property type="component" value="Unassembled WGS sequence"/>
</dbReference>
<dbReference type="AlphaFoldDB" id="A0A3N4KLX6"/>
<sequence>MGQQRFSGGGILWRIRTYICVLFVPKSLRFARSIWVFENAYGKYFLRGLLSFIRLHRSRSCLGVAPSGPVLPLSSAGRFRVLTRRNTSPLRALVSMSSPLRCYARQREFPETTKDYGARRHRGWVCQLQRNFFCMGIRENSTVGLGVSTIMGVDLPISID</sequence>
<dbReference type="EMBL" id="ML119135">
    <property type="protein sequence ID" value="RPB11510.1"/>
    <property type="molecule type" value="Genomic_DNA"/>
</dbReference>
<keyword evidence="2" id="KW-1185">Reference proteome</keyword>